<sequence>MKEISTPSQPVLAPPLEQDVSGSVLATYSYKDPLYVFALVLDSFVCIAAVHLCLLLDLFLGLLLKLVAAGASSNV</sequence>
<dbReference type="EMBL" id="GBRH01183043">
    <property type="protein sequence ID" value="JAE14853.1"/>
    <property type="molecule type" value="Transcribed_RNA"/>
</dbReference>
<organism evidence="2">
    <name type="scientific">Arundo donax</name>
    <name type="common">Giant reed</name>
    <name type="synonym">Donax arundinaceus</name>
    <dbReference type="NCBI Taxonomy" id="35708"/>
    <lineage>
        <taxon>Eukaryota</taxon>
        <taxon>Viridiplantae</taxon>
        <taxon>Streptophyta</taxon>
        <taxon>Embryophyta</taxon>
        <taxon>Tracheophyta</taxon>
        <taxon>Spermatophyta</taxon>
        <taxon>Magnoliopsida</taxon>
        <taxon>Liliopsida</taxon>
        <taxon>Poales</taxon>
        <taxon>Poaceae</taxon>
        <taxon>PACMAD clade</taxon>
        <taxon>Arundinoideae</taxon>
        <taxon>Arundineae</taxon>
        <taxon>Arundo</taxon>
    </lineage>
</organism>
<keyword evidence="1" id="KW-0812">Transmembrane</keyword>
<name>A0A0A9G2I2_ARUDO</name>
<keyword evidence="1" id="KW-0472">Membrane</keyword>
<protein>
    <submittedName>
        <fullName evidence="2">Atg8e</fullName>
    </submittedName>
</protein>
<reference evidence="2" key="1">
    <citation type="submission" date="2014-09" db="EMBL/GenBank/DDBJ databases">
        <authorList>
            <person name="Magalhaes I.L.F."/>
            <person name="Oliveira U."/>
            <person name="Santos F.R."/>
            <person name="Vidigal T.H.D.A."/>
            <person name="Brescovit A.D."/>
            <person name="Santos A.J."/>
        </authorList>
    </citation>
    <scope>NUCLEOTIDE SEQUENCE</scope>
    <source>
        <tissue evidence="2">Shoot tissue taken approximately 20 cm above the soil surface</tissue>
    </source>
</reference>
<evidence type="ECO:0000313" key="2">
    <source>
        <dbReference type="EMBL" id="JAE14853.1"/>
    </source>
</evidence>
<accession>A0A0A9G2I2</accession>
<reference evidence="2" key="2">
    <citation type="journal article" date="2015" name="Data Brief">
        <title>Shoot transcriptome of the giant reed, Arundo donax.</title>
        <authorList>
            <person name="Barrero R.A."/>
            <person name="Guerrero F.D."/>
            <person name="Moolhuijzen P."/>
            <person name="Goolsby J.A."/>
            <person name="Tidwell J."/>
            <person name="Bellgard S.E."/>
            <person name="Bellgard M.I."/>
        </authorList>
    </citation>
    <scope>NUCLEOTIDE SEQUENCE</scope>
    <source>
        <tissue evidence="2">Shoot tissue taken approximately 20 cm above the soil surface</tissue>
    </source>
</reference>
<feature type="transmembrane region" description="Helical" evidence="1">
    <location>
        <begin position="34"/>
        <end position="56"/>
    </location>
</feature>
<proteinExistence type="predicted"/>
<evidence type="ECO:0000256" key="1">
    <source>
        <dbReference type="SAM" id="Phobius"/>
    </source>
</evidence>
<dbReference type="AlphaFoldDB" id="A0A0A9G2I2"/>
<keyword evidence="1" id="KW-1133">Transmembrane helix</keyword>